<proteinExistence type="predicted"/>
<feature type="compositionally biased region" description="Basic and acidic residues" evidence="1">
    <location>
        <begin position="154"/>
        <end position="176"/>
    </location>
</feature>
<evidence type="ECO:0000313" key="3">
    <source>
        <dbReference type="Proteomes" id="UP000799538"/>
    </source>
</evidence>
<feature type="region of interest" description="Disordered" evidence="1">
    <location>
        <begin position="154"/>
        <end position="196"/>
    </location>
</feature>
<accession>A0A6A6FYL0</accession>
<organism evidence="2 3">
    <name type="scientific">Elsinoe ampelina</name>
    <dbReference type="NCBI Taxonomy" id="302913"/>
    <lineage>
        <taxon>Eukaryota</taxon>
        <taxon>Fungi</taxon>
        <taxon>Dikarya</taxon>
        <taxon>Ascomycota</taxon>
        <taxon>Pezizomycotina</taxon>
        <taxon>Dothideomycetes</taxon>
        <taxon>Dothideomycetidae</taxon>
        <taxon>Myriangiales</taxon>
        <taxon>Elsinoaceae</taxon>
        <taxon>Elsinoe</taxon>
    </lineage>
</organism>
<dbReference type="Proteomes" id="UP000799538">
    <property type="component" value="Unassembled WGS sequence"/>
</dbReference>
<dbReference type="EMBL" id="ML992552">
    <property type="protein sequence ID" value="KAF2218348.1"/>
    <property type="molecule type" value="Genomic_DNA"/>
</dbReference>
<protein>
    <submittedName>
        <fullName evidence="2">Uncharacterized protein</fullName>
    </submittedName>
</protein>
<evidence type="ECO:0000256" key="1">
    <source>
        <dbReference type="SAM" id="MobiDB-lite"/>
    </source>
</evidence>
<dbReference type="AlphaFoldDB" id="A0A6A6FYL0"/>
<evidence type="ECO:0000313" key="2">
    <source>
        <dbReference type="EMBL" id="KAF2218348.1"/>
    </source>
</evidence>
<sequence length="296" mass="33443">MAESDQTTAEPTLEQVTAERDALQKKVKSLEFVIDTLRTANTGLLDMLKSSRHTTDVLVDTARLQEPLEMATPESLLLQQQKTNILDTSWPITRGRNQEEEDIMNSWAAAGPFHIPQEHRDRLQRSHAAFEDTIEMEAEDIRPREARRLQAAKEVRDAGEGAKHSRSVDEAAKRPAEAIAEAPLKGKDPNDPKNWRPYLPEEIISTHRIKTKDGRFFLDRDTSKMRFSGEYTILRLLPIYTVDANMPSVKVLLTRIRGMDPLVTNAVRIAQEVDSLKTTLGLKGEKDVLLSSSDNH</sequence>
<feature type="compositionally biased region" description="Basic and acidic residues" evidence="1">
    <location>
        <begin position="184"/>
        <end position="194"/>
    </location>
</feature>
<keyword evidence="3" id="KW-1185">Reference proteome</keyword>
<reference evidence="3" key="1">
    <citation type="journal article" date="2020" name="Stud. Mycol.">
        <title>101 Dothideomycetes genomes: A test case for predicting lifestyles and emergence of pathogens.</title>
        <authorList>
            <person name="Haridas S."/>
            <person name="Albert R."/>
            <person name="Binder M."/>
            <person name="Bloem J."/>
            <person name="LaButti K."/>
            <person name="Salamov A."/>
            <person name="Andreopoulos B."/>
            <person name="Baker S."/>
            <person name="Barry K."/>
            <person name="Bills G."/>
            <person name="Bluhm B."/>
            <person name="Cannon C."/>
            <person name="Castanera R."/>
            <person name="Culley D."/>
            <person name="Daum C."/>
            <person name="Ezra D."/>
            <person name="Gonzalez J."/>
            <person name="Henrissat B."/>
            <person name="Kuo A."/>
            <person name="Liang C."/>
            <person name="Lipzen A."/>
            <person name="Lutzoni F."/>
            <person name="Magnuson J."/>
            <person name="Mondo S."/>
            <person name="Nolan M."/>
            <person name="Ohm R."/>
            <person name="Pangilinan J."/>
            <person name="Park H.-J."/>
            <person name="Ramirez L."/>
            <person name="Alfaro M."/>
            <person name="Sun H."/>
            <person name="Tritt A."/>
            <person name="Yoshinaga Y."/>
            <person name="Zwiers L.-H."/>
            <person name="Turgeon B."/>
            <person name="Goodwin S."/>
            <person name="Spatafora J."/>
            <person name="Crous P."/>
            <person name="Grigoriev I."/>
        </authorList>
    </citation>
    <scope>NUCLEOTIDE SEQUENCE [LARGE SCALE GENOMIC DNA]</scope>
    <source>
        <strain evidence="3">CECT 20119</strain>
    </source>
</reference>
<name>A0A6A6FYL0_9PEZI</name>
<gene>
    <name evidence="2" type="ORF">BDZ85DRAFT_286412</name>
</gene>